<sequence>MRLAWASMSISKTLEFLEMIVENSIAEVLFPTPPLIDAIVIIFVFFYPFFIIPPGKSLLYKAYTCPSIFRVLLISFYNIQYLFYLLLVKNKSL</sequence>
<gene>
    <name evidence="2" type="ORF">BCO_0900107</name>
</gene>
<reference evidence="2" key="1">
    <citation type="submission" date="2013-04" db="EMBL/GenBank/DDBJ databases">
        <title>Comparative Genomics of Relapsing Fever Spirochetes.</title>
        <authorList>
            <person name="Schwan T.G."/>
            <person name="Raffel S.J."/>
            <person name="Porcella S.F."/>
            <person name="Martens C.A."/>
            <person name="Bruno D.P."/>
            <person name="Ricklefs S.M."/>
            <person name="Barbian K.B."/>
        </authorList>
    </citation>
    <scope>NUCLEOTIDE SEQUENCE</scope>
    <source>
        <strain evidence="2">Co53</strain>
        <plasmid evidence="2">unnamed</plasmid>
    </source>
</reference>
<keyword evidence="1" id="KW-0812">Transmembrane</keyword>
<dbReference type="EMBL" id="CP005759">
    <property type="protein sequence ID" value="AHH11591.1"/>
    <property type="molecule type" value="Genomic_DNA"/>
</dbReference>
<name>W5T2P0_9SPIR</name>
<accession>W5T2P0</accession>
<keyword evidence="1" id="KW-1133">Transmembrane helix</keyword>
<proteinExistence type="predicted"/>
<evidence type="ECO:0000313" key="2">
    <source>
        <dbReference type="EMBL" id="AHH11591.1"/>
    </source>
</evidence>
<dbReference type="HOGENOM" id="CLU_2393960_0_0_12"/>
<organism evidence="2">
    <name type="scientific">Borrelia coriaceae ATCC 43381</name>
    <dbReference type="NCBI Taxonomy" id="1408429"/>
    <lineage>
        <taxon>Bacteria</taxon>
        <taxon>Pseudomonadati</taxon>
        <taxon>Spirochaetota</taxon>
        <taxon>Spirochaetia</taxon>
        <taxon>Spirochaetales</taxon>
        <taxon>Borreliaceae</taxon>
        <taxon>Borrelia</taxon>
    </lineage>
</organism>
<keyword evidence="2" id="KW-0614">Plasmid</keyword>
<feature type="transmembrane region" description="Helical" evidence="1">
    <location>
        <begin position="35"/>
        <end position="55"/>
    </location>
</feature>
<geneLocation type="plasmid" evidence="2">
    <name>unnamed</name>
</geneLocation>
<dbReference type="AlphaFoldDB" id="W5T2P0"/>
<keyword evidence="1" id="KW-0472">Membrane</keyword>
<feature type="transmembrane region" description="Helical" evidence="1">
    <location>
        <begin position="67"/>
        <end position="87"/>
    </location>
</feature>
<protein>
    <submittedName>
        <fullName evidence="2">Uncharacterized protein</fullName>
    </submittedName>
</protein>
<evidence type="ECO:0000256" key="1">
    <source>
        <dbReference type="SAM" id="Phobius"/>
    </source>
</evidence>